<sequence length="223" mass="23838">MIIARYFWAPILLVSHAPLFSQSATLTVKDGRALVIGGETEIAQGIETIKLTPAQVVDEFTKICMPDPQNAGSRVAASQISLKRDDVVFPALGKAGEAKIERWIGDQASLFIWSGDEAGLKGRFIAMPSRGAVTTGPYGPFKAFGSQCNLVINLPDFAAATTVAELLTAKLGAPGKLVVKNTFADGYWVTGDLRVNINVPSERQYPQPIHLSVQSIPTGAQSK</sequence>
<dbReference type="OrthoDB" id="9849554at2"/>
<protein>
    <submittedName>
        <fullName evidence="1">Uncharacterized protein</fullName>
    </submittedName>
</protein>
<proteinExistence type="predicted"/>
<evidence type="ECO:0000313" key="2">
    <source>
        <dbReference type="Proteomes" id="UP000471147"/>
    </source>
</evidence>
<evidence type="ECO:0000313" key="1">
    <source>
        <dbReference type="EMBL" id="MVZ98411.1"/>
    </source>
</evidence>
<dbReference type="RefSeq" id="WP_160354319.1">
    <property type="nucleotide sequence ID" value="NZ_SDWJ01000002.1"/>
</dbReference>
<comment type="caution">
    <text evidence="1">The sequence shown here is derived from an EMBL/GenBank/DDBJ whole genome shotgun (WGS) entry which is preliminary data.</text>
</comment>
<gene>
    <name evidence="1" type="ORF">EUU23_11980</name>
</gene>
<dbReference type="EMBL" id="SDWJ01000002">
    <property type="protein sequence ID" value="MVZ98411.1"/>
    <property type="molecule type" value="Genomic_DNA"/>
</dbReference>
<dbReference type="AlphaFoldDB" id="A0A6I4LZG0"/>
<dbReference type="Proteomes" id="UP000471147">
    <property type="component" value="Unassembled WGS sequence"/>
</dbReference>
<organism evidence="1 2">
    <name type="scientific">Sphingorhabdus profundilacus</name>
    <dbReference type="NCBI Taxonomy" id="2509718"/>
    <lineage>
        <taxon>Bacteria</taxon>
        <taxon>Pseudomonadati</taxon>
        <taxon>Pseudomonadota</taxon>
        <taxon>Alphaproteobacteria</taxon>
        <taxon>Sphingomonadales</taxon>
        <taxon>Sphingomonadaceae</taxon>
        <taxon>Sphingorhabdus</taxon>
    </lineage>
</organism>
<accession>A0A6I4LZG0</accession>
<reference evidence="1 2" key="1">
    <citation type="submission" date="2019-01" db="EMBL/GenBank/DDBJ databases">
        <title>Sphingorhabdus lacus sp.nov., isolated from an oligotrophic freshwater lake.</title>
        <authorList>
            <person name="Park M."/>
        </authorList>
    </citation>
    <scope>NUCLEOTIDE SEQUENCE [LARGE SCALE GENOMIC DNA]</scope>
    <source>
        <strain evidence="1 2">IMCC26285</strain>
    </source>
</reference>
<keyword evidence="2" id="KW-1185">Reference proteome</keyword>
<name>A0A6I4LZG0_9SPHN</name>